<dbReference type="NCBIfam" id="TIGR00614">
    <property type="entry name" value="recQ_fam"/>
    <property type="match status" value="1"/>
</dbReference>
<comment type="catalytic activity">
    <reaction evidence="8">
        <text>Couples ATP hydrolysis with the unwinding of duplex DNA by translocating in the 3'-5' direction.</text>
        <dbReference type="EC" id="5.6.2.4"/>
    </reaction>
</comment>
<sequence>MKEILRKYWGYTSFRPKQEEIISSALAGEDVLAILPTGGGKSLCFQLPAMIREGLAIVVSPLISLIKDQVQNLRARGIKALAVHSGMTRREIDITLDNAVYGDYKFLYLSPERLRTEIFRKRVQKMQVSFLVVDEAHCISQWGYDFRPDYLQIADIRELLPGVPVIALTATATPSVAKDIEEKLHFPKDNIICSGFERPNLSYIVRKTEDKFGALLAVCRAVQGTGIVYVRERKAARDIAAFLQSQGVDAGFYHAGLSKEERSAVQERWKRGELRVIAATNAFGMGIDKPDVRFVCHFDVPEAVESYYQEAGRAGRDGLRSWAVLLWNKSDLKRLEAIYQTTFPGLDYIADIYQKMYKFFNIAYEDGAGAVYKFNLMEFVRRYRLNAATAYNAIKYIETAGYWSVTDEIDNPTRITFTVNRDDLYRIQLRDPSLDTFVKALMRIYPGLFSHLVSIDEDYVARVIQQPVRVVKLKLLQLSRSRVLKYIPRARSPLICFAGERLTPRNLYLSEKNYEQRKRLFKERLDAMYTYISPVSDRSAAQSACRSRRLSAYFGQEQCRPCGICDLCAPGETELIF</sequence>
<dbReference type="AlphaFoldDB" id="A0A9D1J5L8"/>
<dbReference type="Pfam" id="PF00270">
    <property type="entry name" value="DEAD"/>
    <property type="match status" value="1"/>
</dbReference>
<dbReference type="SMART" id="SM00487">
    <property type="entry name" value="DEXDc"/>
    <property type="match status" value="1"/>
</dbReference>
<dbReference type="GO" id="GO:0043138">
    <property type="term" value="F:3'-5' DNA helicase activity"/>
    <property type="evidence" value="ECO:0007669"/>
    <property type="project" value="UniProtKB-EC"/>
</dbReference>
<dbReference type="Gene3D" id="3.40.50.300">
    <property type="entry name" value="P-loop containing nucleotide triphosphate hydrolases"/>
    <property type="match status" value="2"/>
</dbReference>
<keyword evidence="3" id="KW-0378">Hydrolase</keyword>
<keyword evidence="6" id="KW-0238">DNA-binding</keyword>
<dbReference type="InterPro" id="IPR004589">
    <property type="entry name" value="DNA_helicase_ATP-dep_RecQ"/>
</dbReference>
<dbReference type="PANTHER" id="PTHR13710">
    <property type="entry name" value="DNA HELICASE RECQ FAMILY MEMBER"/>
    <property type="match status" value="1"/>
</dbReference>
<dbReference type="GO" id="GO:0006310">
    <property type="term" value="P:DNA recombination"/>
    <property type="evidence" value="ECO:0007669"/>
    <property type="project" value="InterPro"/>
</dbReference>
<feature type="domain" description="Helicase ATP-binding" evidence="10">
    <location>
        <begin position="22"/>
        <end position="190"/>
    </location>
</feature>
<feature type="domain" description="Helicase C-terminal" evidence="11">
    <location>
        <begin position="214"/>
        <end position="357"/>
    </location>
</feature>
<dbReference type="CDD" id="cd17920">
    <property type="entry name" value="DEXHc_RecQ"/>
    <property type="match status" value="1"/>
</dbReference>
<dbReference type="GO" id="GO:0005737">
    <property type="term" value="C:cytoplasm"/>
    <property type="evidence" value="ECO:0007669"/>
    <property type="project" value="TreeGrafter"/>
</dbReference>
<evidence type="ECO:0000256" key="4">
    <source>
        <dbReference type="ARBA" id="ARBA00022806"/>
    </source>
</evidence>
<evidence type="ECO:0000256" key="9">
    <source>
        <dbReference type="ARBA" id="ARBA00034808"/>
    </source>
</evidence>
<evidence type="ECO:0000256" key="6">
    <source>
        <dbReference type="ARBA" id="ARBA00023125"/>
    </source>
</evidence>
<comment type="similarity">
    <text evidence="1">Belongs to the helicase family. RecQ subfamily.</text>
</comment>
<dbReference type="GO" id="GO:0003677">
    <property type="term" value="F:DNA binding"/>
    <property type="evidence" value="ECO:0007669"/>
    <property type="project" value="UniProtKB-KW"/>
</dbReference>
<dbReference type="InterPro" id="IPR002464">
    <property type="entry name" value="DNA/RNA_helicase_DEAH_CS"/>
</dbReference>
<dbReference type="InterPro" id="IPR036388">
    <property type="entry name" value="WH-like_DNA-bd_sf"/>
</dbReference>
<dbReference type="EMBL" id="DVHI01000008">
    <property type="protein sequence ID" value="HIR61956.1"/>
    <property type="molecule type" value="Genomic_DNA"/>
</dbReference>
<dbReference type="InterPro" id="IPR001650">
    <property type="entry name" value="Helicase_C-like"/>
</dbReference>
<gene>
    <name evidence="12" type="ORF">IAC94_00325</name>
</gene>
<evidence type="ECO:0000313" key="13">
    <source>
        <dbReference type="Proteomes" id="UP000886744"/>
    </source>
</evidence>
<name>A0A9D1J5L8_9BACT</name>
<dbReference type="PROSITE" id="PS00690">
    <property type="entry name" value="DEAH_ATP_HELICASE"/>
    <property type="match status" value="1"/>
</dbReference>
<dbReference type="GO" id="GO:0005524">
    <property type="term" value="F:ATP binding"/>
    <property type="evidence" value="ECO:0007669"/>
    <property type="project" value="UniProtKB-KW"/>
</dbReference>
<evidence type="ECO:0000256" key="7">
    <source>
        <dbReference type="ARBA" id="ARBA00023235"/>
    </source>
</evidence>
<dbReference type="InterPro" id="IPR011545">
    <property type="entry name" value="DEAD/DEAH_box_helicase_dom"/>
</dbReference>
<dbReference type="InterPro" id="IPR027417">
    <property type="entry name" value="P-loop_NTPase"/>
</dbReference>
<evidence type="ECO:0000256" key="2">
    <source>
        <dbReference type="ARBA" id="ARBA00022741"/>
    </source>
</evidence>
<evidence type="ECO:0000313" key="12">
    <source>
        <dbReference type="EMBL" id="HIR61956.1"/>
    </source>
</evidence>
<dbReference type="FunFam" id="3.40.50.300:FF:001389">
    <property type="entry name" value="ATP-dependent DNA helicase RecQ"/>
    <property type="match status" value="1"/>
</dbReference>
<dbReference type="InterPro" id="IPR014001">
    <property type="entry name" value="Helicase_ATP-bd"/>
</dbReference>
<organism evidence="12 13">
    <name type="scientific">Candidatus Coprenecus avistercoris</name>
    <dbReference type="NCBI Taxonomy" id="2840730"/>
    <lineage>
        <taxon>Bacteria</taxon>
        <taxon>Pseudomonadati</taxon>
        <taxon>Bacteroidota</taxon>
        <taxon>Bacteroidia</taxon>
        <taxon>Bacteroidales</taxon>
        <taxon>Rikenellaceae</taxon>
        <taxon>Rikenellaceae incertae sedis</taxon>
        <taxon>Candidatus Coprenecus</taxon>
    </lineage>
</organism>
<dbReference type="SMART" id="SM00490">
    <property type="entry name" value="HELICc"/>
    <property type="match status" value="1"/>
</dbReference>
<dbReference type="Proteomes" id="UP000886744">
    <property type="component" value="Unassembled WGS sequence"/>
</dbReference>
<dbReference type="EC" id="5.6.2.4" evidence="9"/>
<dbReference type="CDD" id="cd18794">
    <property type="entry name" value="SF2_C_RecQ"/>
    <property type="match status" value="1"/>
</dbReference>
<dbReference type="GO" id="GO:0009378">
    <property type="term" value="F:four-way junction helicase activity"/>
    <property type="evidence" value="ECO:0007669"/>
    <property type="project" value="TreeGrafter"/>
</dbReference>
<dbReference type="GO" id="GO:0030894">
    <property type="term" value="C:replisome"/>
    <property type="evidence" value="ECO:0007669"/>
    <property type="project" value="TreeGrafter"/>
</dbReference>
<dbReference type="GO" id="GO:0016787">
    <property type="term" value="F:hydrolase activity"/>
    <property type="evidence" value="ECO:0007669"/>
    <property type="project" value="UniProtKB-KW"/>
</dbReference>
<reference evidence="12" key="2">
    <citation type="journal article" date="2021" name="PeerJ">
        <title>Extensive microbial diversity within the chicken gut microbiome revealed by metagenomics and culture.</title>
        <authorList>
            <person name="Gilroy R."/>
            <person name="Ravi A."/>
            <person name="Getino M."/>
            <person name="Pursley I."/>
            <person name="Horton D.L."/>
            <person name="Alikhan N.F."/>
            <person name="Baker D."/>
            <person name="Gharbi K."/>
            <person name="Hall N."/>
            <person name="Watson M."/>
            <person name="Adriaenssens E.M."/>
            <person name="Foster-Nyarko E."/>
            <person name="Jarju S."/>
            <person name="Secka A."/>
            <person name="Antonio M."/>
            <person name="Oren A."/>
            <person name="Chaudhuri R.R."/>
            <person name="La Ragione R."/>
            <person name="Hildebrand F."/>
            <person name="Pallen M.J."/>
        </authorList>
    </citation>
    <scope>NUCLEOTIDE SEQUENCE</scope>
    <source>
        <strain evidence="12">ChiHjej13B12-12457</strain>
    </source>
</reference>
<dbReference type="PROSITE" id="PS51192">
    <property type="entry name" value="HELICASE_ATP_BIND_1"/>
    <property type="match status" value="1"/>
</dbReference>
<evidence type="ECO:0000256" key="3">
    <source>
        <dbReference type="ARBA" id="ARBA00022801"/>
    </source>
</evidence>
<accession>A0A9D1J5L8</accession>
<dbReference type="Gene3D" id="1.10.10.10">
    <property type="entry name" value="Winged helix-like DNA-binding domain superfamily/Winged helix DNA-binding domain"/>
    <property type="match status" value="1"/>
</dbReference>
<keyword evidence="2" id="KW-0547">Nucleotide-binding</keyword>
<dbReference type="Pfam" id="PF00271">
    <property type="entry name" value="Helicase_C"/>
    <property type="match status" value="1"/>
</dbReference>
<keyword evidence="7" id="KW-0413">Isomerase</keyword>
<reference evidence="12" key="1">
    <citation type="submission" date="2020-10" db="EMBL/GenBank/DDBJ databases">
        <authorList>
            <person name="Gilroy R."/>
        </authorList>
    </citation>
    <scope>NUCLEOTIDE SEQUENCE</scope>
    <source>
        <strain evidence="12">ChiHjej13B12-12457</strain>
    </source>
</reference>
<evidence type="ECO:0000256" key="5">
    <source>
        <dbReference type="ARBA" id="ARBA00022840"/>
    </source>
</evidence>
<keyword evidence="5" id="KW-0067">ATP-binding</keyword>
<protein>
    <recommendedName>
        <fullName evidence="9">DNA 3'-5' helicase</fullName>
        <ecNumber evidence="9">5.6.2.4</ecNumber>
    </recommendedName>
</protein>
<dbReference type="GO" id="GO:0006281">
    <property type="term" value="P:DNA repair"/>
    <property type="evidence" value="ECO:0007669"/>
    <property type="project" value="TreeGrafter"/>
</dbReference>
<comment type="caution">
    <text evidence="12">The sequence shown here is derived from an EMBL/GenBank/DDBJ whole genome shotgun (WGS) entry which is preliminary data.</text>
</comment>
<dbReference type="GO" id="GO:0043590">
    <property type="term" value="C:bacterial nucleoid"/>
    <property type="evidence" value="ECO:0007669"/>
    <property type="project" value="TreeGrafter"/>
</dbReference>
<dbReference type="PROSITE" id="PS51194">
    <property type="entry name" value="HELICASE_CTER"/>
    <property type="match status" value="1"/>
</dbReference>
<proteinExistence type="inferred from homology"/>
<dbReference type="PANTHER" id="PTHR13710:SF105">
    <property type="entry name" value="ATP-DEPENDENT DNA HELICASE Q1"/>
    <property type="match status" value="1"/>
</dbReference>
<keyword evidence="4 12" id="KW-0347">Helicase</keyword>
<evidence type="ECO:0000259" key="10">
    <source>
        <dbReference type="PROSITE" id="PS51192"/>
    </source>
</evidence>
<dbReference type="SUPFAM" id="SSF52540">
    <property type="entry name" value="P-loop containing nucleoside triphosphate hydrolases"/>
    <property type="match status" value="1"/>
</dbReference>
<evidence type="ECO:0000259" key="11">
    <source>
        <dbReference type="PROSITE" id="PS51194"/>
    </source>
</evidence>
<evidence type="ECO:0000256" key="1">
    <source>
        <dbReference type="ARBA" id="ARBA00005446"/>
    </source>
</evidence>
<evidence type="ECO:0000256" key="8">
    <source>
        <dbReference type="ARBA" id="ARBA00034617"/>
    </source>
</evidence>